<comment type="caution">
    <text evidence="1">The sequence shown here is derived from an EMBL/GenBank/DDBJ whole genome shotgun (WGS) entry which is preliminary data.</text>
</comment>
<name>A0A6D2IRY3_9BRAS</name>
<protein>
    <recommendedName>
        <fullName evidence="3">DUF223 domain-containing protein</fullName>
    </recommendedName>
</protein>
<dbReference type="AlphaFoldDB" id="A0A6D2IRY3"/>
<sequence>MANFTKLADVSTNKHDSIVLVRVSKMWDTLEADLGEGLSFLFVDDQGTKMHAFVEQGNQMNRVPFDGSKKEDCSNVQHRSHTCSGSDVFIPLDILPYEYVLGDSSNVENSFTRDFLGFIFEVNITKLTEDDSIPRNALNDDPKITNSIDFTLQDNDGARIICRAKGALGAKFLRFWLYYGKTESIVCLLTDWRILDIDDPVHVQSEEGISTFEFNPIGLDEVDYFTEIMCSSDPDSEEEEDEEMEFDYFNGCKSENKK</sequence>
<keyword evidence="2" id="KW-1185">Reference proteome</keyword>
<dbReference type="CDD" id="cd04481">
    <property type="entry name" value="RPA1_DBD_B_like"/>
    <property type="match status" value="1"/>
</dbReference>
<evidence type="ECO:0008006" key="3">
    <source>
        <dbReference type="Google" id="ProtNLM"/>
    </source>
</evidence>
<dbReference type="OrthoDB" id="1931061at2759"/>
<accession>A0A6D2IRY3</accession>
<organism evidence="1 2">
    <name type="scientific">Microthlaspi erraticum</name>
    <dbReference type="NCBI Taxonomy" id="1685480"/>
    <lineage>
        <taxon>Eukaryota</taxon>
        <taxon>Viridiplantae</taxon>
        <taxon>Streptophyta</taxon>
        <taxon>Embryophyta</taxon>
        <taxon>Tracheophyta</taxon>
        <taxon>Spermatophyta</taxon>
        <taxon>Magnoliopsida</taxon>
        <taxon>eudicotyledons</taxon>
        <taxon>Gunneridae</taxon>
        <taxon>Pentapetalae</taxon>
        <taxon>rosids</taxon>
        <taxon>malvids</taxon>
        <taxon>Brassicales</taxon>
        <taxon>Brassicaceae</taxon>
        <taxon>Coluteocarpeae</taxon>
        <taxon>Microthlaspi</taxon>
    </lineage>
</organism>
<dbReference type="EMBL" id="CACVBM020001096">
    <property type="protein sequence ID" value="CAA7030705.1"/>
    <property type="molecule type" value="Genomic_DNA"/>
</dbReference>
<proteinExistence type="predicted"/>
<reference evidence="1" key="1">
    <citation type="submission" date="2020-01" db="EMBL/GenBank/DDBJ databases">
        <authorList>
            <person name="Mishra B."/>
        </authorList>
    </citation>
    <scope>NUCLEOTIDE SEQUENCE [LARGE SCALE GENOMIC DNA]</scope>
</reference>
<evidence type="ECO:0000313" key="1">
    <source>
        <dbReference type="EMBL" id="CAA7030705.1"/>
    </source>
</evidence>
<dbReference type="Proteomes" id="UP000467841">
    <property type="component" value="Unassembled WGS sequence"/>
</dbReference>
<evidence type="ECO:0000313" key="2">
    <source>
        <dbReference type="Proteomes" id="UP000467841"/>
    </source>
</evidence>
<gene>
    <name evidence="1" type="ORF">MERR_LOCUS17940</name>
</gene>